<feature type="compositionally biased region" description="Polar residues" evidence="5">
    <location>
        <begin position="141"/>
        <end position="156"/>
    </location>
</feature>
<dbReference type="GO" id="GO:0005794">
    <property type="term" value="C:Golgi apparatus"/>
    <property type="evidence" value="ECO:0007669"/>
    <property type="project" value="UniProtKB-SubCell"/>
</dbReference>
<keyword evidence="3 4" id="KW-0175">Coiled coil</keyword>
<evidence type="ECO:0000256" key="4">
    <source>
        <dbReference type="SAM" id="Coils"/>
    </source>
</evidence>
<feature type="compositionally biased region" description="Polar residues" evidence="5">
    <location>
        <begin position="626"/>
        <end position="647"/>
    </location>
</feature>
<feature type="compositionally biased region" description="Polar residues" evidence="5">
    <location>
        <begin position="600"/>
        <end position="611"/>
    </location>
</feature>
<protein>
    <submittedName>
        <fullName evidence="7">M protein repeat protein</fullName>
    </submittedName>
</protein>
<evidence type="ECO:0000259" key="6">
    <source>
        <dbReference type="Pfam" id="PF12325"/>
    </source>
</evidence>
<dbReference type="Proteomes" id="UP000053958">
    <property type="component" value="Unassembled WGS sequence"/>
</dbReference>
<feature type="region of interest" description="Disordered" evidence="5">
    <location>
        <begin position="28"/>
        <end position="213"/>
    </location>
</feature>
<dbReference type="InterPro" id="IPR052602">
    <property type="entry name" value="Growth_transcription_reg"/>
</dbReference>
<feature type="region of interest" description="Disordered" evidence="5">
    <location>
        <begin position="600"/>
        <end position="693"/>
    </location>
</feature>
<keyword evidence="8" id="KW-1185">Reference proteome</keyword>
<organism evidence="7 8">
    <name type="scientific">Rasamsonia emersonii (strain ATCC 16479 / CBS 393.64 / IMI 116815)</name>
    <dbReference type="NCBI Taxonomy" id="1408163"/>
    <lineage>
        <taxon>Eukaryota</taxon>
        <taxon>Fungi</taxon>
        <taxon>Dikarya</taxon>
        <taxon>Ascomycota</taxon>
        <taxon>Pezizomycotina</taxon>
        <taxon>Eurotiomycetes</taxon>
        <taxon>Eurotiomycetidae</taxon>
        <taxon>Eurotiales</taxon>
        <taxon>Trichocomaceae</taxon>
        <taxon>Rasamsonia</taxon>
    </lineage>
</organism>
<dbReference type="GeneID" id="25315883"/>
<gene>
    <name evidence="7" type="ORF">T310_3534</name>
</gene>
<evidence type="ECO:0000313" key="8">
    <source>
        <dbReference type="Proteomes" id="UP000053958"/>
    </source>
</evidence>
<evidence type="ECO:0000256" key="2">
    <source>
        <dbReference type="ARBA" id="ARBA00023034"/>
    </source>
</evidence>
<proteinExistence type="predicted"/>
<dbReference type="PANTHER" id="PTHR46515">
    <property type="entry name" value="TATA ELEMENT MODULATORY FACTOR TMF1"/>
    <property type="match status" value="1"/>
</dbReference>
<feature type="coiled-coil region" evidence="4">
    <location>
        <begin position="751"/>
        <end position="851"/>
    </location>
</feature>
<dbReference type="Pfam" id="PF12329">
    <property type="entry name" value="TMF_DNA_bd"/>
    <property type="match status" value="1"/>
</dbReference>
<comment type="caution">
    <text evidence="7">The sequence shown here is derived from an EMBL/GenBank/DDBJ whole genome shotgun (WGS) entry which is preliminary data.</text>
</comment>
<sequence>MSSNAQPSKSRWGVSALLQQVESKLDVILANDEDLPPKKTPPNGSQADSQSAASAAKSAAGVSRSSSNARKNDRLQERLARAVAKSHTTGTANSSHSSAGAPSRSSTPIPSNEARTSLDSARGSLEENASGPTKLAKVASIPSSAPRSSYDSGTRSRGSKELPPSERDLNDRKEDTLDQEEETARTEVPEAKETHDSTSVKDTIVTDSLEAPSSDDHQIALAQLQAEYRAAELRWQEEMHEYIEKIDALQSKLKYLAKEAAESAKEAAASAAPGSVEKQLLEKDERIALLLEEGQRLSKTELDNRTVIKKLRQQIAENSKSQSDAKRKMEKLEKDLSNAEARAKRAEAAEKRAQEALNSQSKALKDLEAVTSERDALSSTVEELKAQLERAMARAEAAESKAQSDALEQSKRRIAELEDDLSSAKVERELSEEKLRREIRDLRDSLEREKEGARILEAELKGEQSVLESKMETLRSRAEEASSGAAGDAQAKLLRQIETLQTQYAVASENWQGIETSLLSRLASVEKARDEIARKEADLRRKAREMNIKAKKTEEELENSKETIEELERSLQETRQELQRMQQRAEKAEEDLIAARNDFMEQQKTTETMWTQKLEEERAKWREQAPSPSSFLQQPRTESPVASSRRSTGLEPVPDSRPLSRRSSTLPTQAADIMTPPRQNSLPSFNPMSAPNGLPNQTLLGAPSIHTLEPEEYFPTPATPSAHGAQATHSRGINDIISVSTAGAGPSVQLVERMSATVRRLESERAATKDELARITAQRDEARQEVVELMREVEEKRKSDTRVRELEAQVEELDRRYQTTLELLGEKSEQVEELQADIADLKKIYRELVDSTMK</sequence>
<dbReference type="GO" id="GO:0005783">
    <property type="term" value="C:endoplasmic reticulum"/>
    <property type="evidence" value="ECO:0007669"/>
    <property type="project" value="TreeGrafter"/>
</dbReference>
<comment type="subcellular location">
    <subcellularLocation>
        <location evidence="1">Golgi apparatus</location>
    </subcellularLocation>
</comment>
<dbReference type="OrthoDB" id="74178at2759"/>
<dbReference type="EMBL" id="LASV01000142">
    <property type="protein sequence ID" value="KKA22455.1"/>
    <property type="molecule type" value="Genomic_DNA"/>
</dbReference>
<feature type="compositionally biased region" description="Polar residues" evidence="5">
    <location>
        <begin position="677"/>
        <end position="693"/>
    </location>
</feature>
<evidence type="ECO:0000256" key="5">
    <source>
        <dbReference type="SAM" id="MobiDB-lite"/>
    </source>
</evidence>
<evidence type="ECO:0000256" key="3">
    <source>
        <dbReference type="ARBA" id="ARBA00023054"/>
    </source>
</evidence>
<feature type="compositionally biased region" description="Basic and acidic residues" evidence="5">
    <location>
        <begin position="70"/>
        <end position="80"/>
    </location>
</feature>
<feature type="region of interest" description="Disordered" evidence="5">
    <location>
        <begin position="314"/>
        <end position="364"/>
    </location>
</feature>
<dbReference type="InterPro" id="IPR022092">
    <property type="entry name" value="TMF_DNA-bd"/>
</dbReference>
<feature type="compositionally biased region" description="Basic and acidic residues" evidence="5">
    <location>
        <begin position="323"/>
        <end position="354"/>
    </location>
</feature>
<name>A0A0F4YWI0_RASE3</name>
<feature type="compositionally biased region" description="Low complexity" evidence="5">
    <location>
        <begin position="47"/>
        <end position="69"/>
    </location>
</feature>
<accession>A0A0F4YWI0</accession>
<evidence type="ECO:0000313" key="7">
    <source>
        <dbReference type="EMBL" id="KKA22455.1"/>
    </source>
</evidence>
<dbReference type="InterPro" id="IPR022091">
    <property type="entry name" value="TMF_TATA-bd"/>
</dbReference>
<dbReference type="RefSeq" id="XP_013329067.1">
    <property type="nucleotide sequence ID" value="XM_013473613.1"/>
</dbReference>
<feature type="compositionally biased region" description="Polar residues" evidence="5">
    <location>
        <begin position="107"/>
        <end position="119"/>
    </location>
</feature>
<keyword evidence="2" id="KW-0333">Golgi apparatus</keyword>
<feature type="coiled-coil region" evidence="4">
    <location>
        <begin position="214"/>
        <end position="266"/>
    </location>
</feature>
<dbReference type="AlphaFoldDB" id="A0A0F4YWI0"/>
<dbReference type="PANTHER" id="PTHR46515:SF1">
    <property type="entry name" value="TATA ELEMENT MODULATORY FACTOR"/>
    <property type="match status" value="1"/>
</dbReference>
<feature type="region of interest" description="Disordered" evidence="5">
    <location>
        <begin position="551"/>
        <end position="588"/>
    </location>
</feature>
<feature type="compositionally biased region" description="Low complexity" evidence="5">
    <location>
        <begin position="92"/>
        <end position="106"/>
    </location>
</feature>
<feature type="domain" description="TATA element modulatory factor 1 TATA binding" evidence="6">
    <location>
        <begin position="738"/>
        <end position="851"/>
    </location>
</feature>
<feature type="compositionally biased region" description="Basic and acidic residues" evidence="5">
    <location>
        <begin position="613"/>
        <end position="623"/>
    </location>
</feature>
<feature type="compositionally biased region" description="Basic and acidic residues" evidence="5">
    <location>
        <begin position="551"/>
        <end position="587"/>
    </location>
</feature>
<evidence type="ECO:0000256" key="1">
    <source>
        <dbReference type="ARBA" id="ARBA00004555"/>
    </source>
</evidence>
<reference evidence="7 8" key="1">
    <citation type="submission" date="2015-04" db="EMBL/GenBank/DDBJ databases">
        <authorList>
            <person name="Heijne W.H."/>
            <person name="Fedorova N.D."/>
            <person name="Nierman W.C."/>
            <person name="Vollebregt A.W."/>
            <person name="Zhao Z."/>
            <person name="Wu L."/>
            <person name="Kumar M."/>
            <person name="Stam H."/>
            <person name="van den Berg M.A."/>
            <person name="Pel H.J."/>
        </authorList>
    </citation>
    <scope>NUCLEOTIDE SEQUENCE [LARGE SCALE GENOMIC DNA]</scope>
    <source>
        <strain evidence="7 8">CBS 393.64</strain>
    </source>
</reference>
<dbReference type="Pfam" id="PF12325">
    <property type="entry name" value="TMF_TATA_bd"/>
    <property type="match status" value="1"/>
</dbReference>
<feature type="compositionally biased region" description="Basic and acidic residues" evidence="5">
    <location>
        <begin position="158"/>
        <end position="199"/>
    </location>
</feature>
<dbReference type="STRING" id="1408163.A0A0F4YWI0"/>